<protein>
    <submittedName>
        <fullName evidence="1">Uncharacterized protein</fullName>
    </submittedName>
</protein>
<dbReference type="Gene3D" id="2.40.50.580">
    <property type="match status" value="1"/>
</dbReference>
<accession>A0AAX0RS42</accession>
<comment type="caution">
    <text evidence="1">The sequence shown here is derived from an EMBL/GenBank/DDBJ whole genome shotgun (WGS) entry which is preliminary data.</text>
</comment>
<dbReference type="AlphaFoldDB" id="A0AAX0RS42"/>
<reference evidence="1 2" key="1">
    <citation type="submission" date="2017-09" db="EMBL/GenBank/DDBJ databases">
        <title>Large-scale bioinformatics analysis of Bacillus genomes uncovers conserved roles of natural products in bacterial physiology.</title>
        <authorList>
            <consortium name="Agbiome Team Llc"/>
            <person name="Bleich R.M."/>
            <person name="Kirk G.J."/>
            <person name="Santa Maria K.C."/>
            <person name="Allen S.E."/>
            <person name="Farag S."/>
            <person name="Shank E.A."/>
            <person name="Bowers A."/>
        </authorList>
    </citation>
    <scope>NUCLEOTIDE SEQUENCE [LARGE SCALE GENOMIC DNA]</scope>
    <source>
        <strain evidence="1 2">AFS003229</strain>
    </source>
</reference>
<dbReference type="EMBL" id="NUEQ01000014">
    <property type="protein sequence ID" value="PEJ34401.1"/>
    <property type="molecule type" value="Genomic_DNA"/>
</dbReference>
<proteinExistence type="predicted"/>
<evidence type="ECO:0000313" key="1">
    <source>
        <dbReference type="EMBL" id="PEJ34401.1"/>
    </source>
</evidence>
<sequence length="50" mass="5663">MEVEVEGGVYDCHCPTKGRIGNIVFRNISCLLSKSNDTNRESYPVKLLYL</sequence>
<name>A0AAX0RS42_9BACI</name>
<dbReference type="Proteomes" id="UP000220106">
    <property type="component" value="Unassembled WGS sequence"/>
</dbReference>
<evidence type="ECO:0000313" key="2">
    <source>
        <dbReference type="Proteomes" id="UP000220106"/>
    </source>
</evidence>
<gene>
    <name evidence="1" type="ORF">CN689_09720</name>
</gene>
<organism evidence="1 2">
    <name type="scientific">Peribacillus butanolivorans</name>
    <dbReference type="NCBI Taxonomy" id="421767"/>
    <lineage>
        <taxon>Bacteria</taxon>
        <taxon>Bacillati</taxon>
        <taxon>Bacillota</taxon>
        <taxon>Bacilli</taxon>
        <taxon>Bacillales</taxon>
        <taxon>Bacillaceae</taxon>
        <taxon>Peribacillus</taxon>
    </lineage>
</organism>